<dbReference type="PROSITE" id="PS50995">
    <property type="entry name" value="HTH_MARR_2"/>
    <property type="match status" value="1"/>
</dbReference>
<proteinExistence type="predicted"/>
<evidence type="ECO:0000259" key="1">
    <source>
        <dbReference type="PROSITE" id="PS50995"/>
    </source>
</evidence>
<organism evidence="2 3">
    <name type="scientific">Minwuia thermotolerans</name>
    <dbReference type="NCBI Taxonomy" id="2056226"/>
    <lineage>
        <taxon>Bacteria</taxon>
        <taxon>Pseudomonadati</taxon>
        <taxon>Pseudomonadota</taxon>
        <taxon>Alphaproteobacteria</taxon>
        <taxon>Minwuiales</taxon>
        <taxon>Minwuiaceae</taxon>
        <taxon>Minwuia</taxon>
    </lineage>
</organism>
<dbReference type="GO" id="GO:0003700">
    <property type="term" value="F:DNA-binding transcription factor activity"/>
    <property type="evidence" value="ECO:0007669"/>
    <property type="project" value="InterPro"/>
</dbReference>
<accession>A0A2M9G491</accession>
<dbReference type="Pfam" id="PF12802">
    <property type="entry name" value="MarR_2"/>
    <property type="match status" value="1"/>
</dbReference>
<dbReference type="InterPro" id="IPR036390">
    <property type="entry name" value="WH_DNA-bd_sf"/>
</dbReference>
<keyword evidence="3" id="KW-1185">Reference proteome</keyword>
<protein>
    <submittedName>
        <fullName evidence="2">MarR family transcriptional regulator</fullName>
    </submittedName>
</protein>
<dbReference type="InterPro" id="IPR039422">
    <property type="entry name" value="MarR/SlyA-like"/>
</dbReference>
<dbReference type="InterPro" id="IPR036388">
    <property type="entry name" value="WH-like_DNA-bd_sf"/>
</dbReference>
<dbReference type="PANTHER" id="PTHR33164:SF89">
    <property type="entry name" value="MARR FAMILY REGULATORY PROTEIN"/>
    <property type="match status" value="1"/>
</dbReference>
<sequence length="144" mass="16082">MIKRQELNRGILPSLVGYNLRQAQIAVFKDFADSVGRLGITPGQFGVLELIANNEGLSQSALARALDVDRSTIVGVLDRLQEAGLVQRRPSPRDRRSHELHLSPRGAERVGEVRRAIAEHEGRMLCRLSAEERARLLDLLGRIR</sequence>
<dbReference type="PANTHER" id="PTHR33164">
    <property type="entry name" value="TRANSCRIPTIONAL REGULATOR, MARR FAMILY"/>
    <property type="match status" value="1"/>
</dbReference>
<dbReference type="EMBL" id="PHIG01000025">
    <property type="protein sequence ID" value="PJK30532.1"/>
    <property type="molecule type" value="Genomic_DNA"/>
</dbReference>
<dbReference type="OrthoDB" id="8228089at2"/>
<comment type="caution">
    <text evidence="2">The sequence shown here is derived from an EMBL/GenBank/DDBJ whole genome shotgun (WGS) entry which is preliminary data.</text>
</comment>
<dbReference type="InterPro" id="IPR000835">
    <property type="entry name" value="HTH_MarR-typ"/>
</dbReference>
<reference evidence="2 3" key="1">
    <citation type="submission" date="2017-11" db="EMBL/GenBank/DDBJ databases">
        <title>Draft genome sequence of Rhizobiales bacterium SY3-13.</title>
        <authorList>
            <person name="Sun C."/>
        </authorList>
    </citation>
    <scope>NUCLEOTIDE SEQUENCE [LARGE SCALE GENOMIC DNA]</scope>
    <source>
        <strain evidence="2 3">SY3-13</strain>
    </source>
</reference>
<dbReference type="PRINTS" id="PR00598">
    <property type="entry name" value="HTHMARR"/>
</dbReference>
<dbReference type="GO" id="GO:0006950">
    <property type="term" value="P:response to stress"/>
    <property type="evidence" value="ECO:0007669"/>
    <property type="project" value="TreeGrafter"/>
</dbReference>
<evidence type="ECO:0000313" key="2">
    <source>
        <dbReference type="EMBL" id="PJK30532.1"/>
    </source>
</evidence>
<dbReference type="RefSeq" id="WP_109792632.1">
    <property type="nucleotide sequence ID" value="NZ_PHIG01000025.1"/>
</dbReference>
<evidence type="ECO:0000313" key="3">
    <source>
        <dbReference type="Proteomes" id="UP000229498"/>
    </source>
</evidence>
<dbReference type="SUPFAM" id="SSF46785">
    <property type="entry name" value="Winged helix' DNA-binding domain"/>
    <property type="match status" value="1"/>
</dbReference>
<dbReference type="AlphaFoldDB" id="A0A2M9G491"/>
<feature type="domain" description="HTH marR-type" evidence="1">
    <location>
        <begin position="13"/>
        <end position="144"/>
    </location>
</feature>
<dbReference type="Proteomes" id="UP000229498">
    <property type="component" value="Unassembled WGS sequence"/>
</dbReference>
<dbReference type="Gene3D" id="1.10.10.10">
    <property type="entry name" value="Winged helix-like DNA-binding domain superfamily/Winged helix DNA-binding domain"/>
    <property type="match status" value="1"/>
</dbReference>
<dbReference type="SMART" id="SM00347">
    <property type="entry name" value="HTH_MARR"/>
    <property type="match status" value="1"/>
</dbReference>
<name>A0A2M9G491_9PROT</name>
<gene>
    <name evidence="2" type="ORF">CVT23_06200</name>
</gene>